<accession>A0A382TE61</accession>
<evidence type="ECO:0000259" key="1">
    <source>
        <dbReference type="PROSITE" id="PS50881"/>
    </source>
</evidence>
<protein>
    <recommendedName>
        <fullName evidence="1">S5 DRBM domain-containing protein</fullName>
    </recommendedName>
</protein>
<dbReference type="PROSITE" id="PS50881">
    <property type="entry name" value="S5_DSRBD"/>
    <property type="match status" value="1"/>
</dbReference>
<dbReference type="GO" id="GO:0003723">
    <property type="term" value="F:RNA binding"/>
    <property type="evidence" value="ECO:0007669"/>
    <property type="project" value="InterPro"/>
</dbReference>
<dbReference type="Gene3D" id="3.30.160.20">
    <property type="match status" value="1"/>
</dbReference>
<dbReference type="InterPro" id="IPR013810">
    <property type="entry name" value="Ribosomal_uS5_N"/>
</dbReference>
<reference evidence="2" key="1">
    <citation type="submission" date="2018-05" db="EMBL/GenBank/DDBJ databases">
        <authorList>
            <person name="Lanie J.A."/>
            <person name="Ng W.-L."/>
            <person name="Kazmierczak K.M."/>
            <person name="Andrzejewski T.M."/>
            <person name="Davidsen T.M."/>
            <person name="Wayne K.J."/>
            <person name="Tettelin H."/>
            <person name="Glass J.I."/>
            <person name="Rusch D."/>
            <person name="Podicherti R."/>
            <person name="Tsui H.-C.T."/>
            <person name="Winkler M.E."/>
        </authorList>
    </citation>
    <scope>NUCLEOTIDE SEQUENCE</scope>
</reference>
<dbReference type="SUPFAM" id="SSF54768">
    <property type="entry name" value="dsRNA-binding domain-like"/>
    <property type="match status" value="1"/>
</dbReference>
<dbReference type="Pfam" id="PF00333">
    <property type="entry name" value="Ribosomal_S5"/>
    <property type="match status" value="1"/>
</dbReference>
<dbReference type="GO" id="GO:0005840">
    <property type="term" value="C:ribosome"/>
    <property type="evidence" value="ECO:0007669"/>
    <property type="project" value="InterPro"/>
</dbReference>
<evidence type="ECO:0000313" key="2">
    <source>
        <dbReference type="EMBL" id="SVD20409.1"/>
    </source>
</evidence>
<dbReference type="AlphaFoldDB" id="A0A382TE61"/>
<gene>
    <name evidence="2" type="ORF">METZ01_LOCUS373263</name>
</gene>
<dbReference type="EMBL" id="UINC01135946">
    <property type="protein sequence ID" value="SVD20409.1"/>
    <property type="molecule type" value="Genomic_DNA"/>
</dbReference>
<feature type="non-terminal residue" evidence="2">
    <location>
        <position position="60"/>
    </location>
</feature>
<name>A0A382TE61_9ZZZZ</name>
<sequence length="60" mass="6390">MAIINPAELDLKEEEVVKINRTAKVTSRGKRFRFSALIVVGDGNGHIGVGLGKANEVISA</sequence>
<dbReference type="GO" id="GO:0006412">
    <property type="term" value="P:translation"/>
    <property type="evidence" value="ECO:0007669"/>
    <property type="project" value="InterPro"/>
</dbReference>
<organism evidence="2">
    <name type="scientific">marine metagenome</name>
    <dbReference type="NCBI Taxonomy" id="408172"/>
    <lineage>
        <taxon>unclassified sequences</taxon>
        <taxon>metagenomes</taxon>
        <taxon>ecological metagenomes</taxon>
    </lineage>
</organism>
<feature type="domain" description="S5 DRBM" evidence="1">
    <location>
        <begin position="12"/>
        <end position="60"/>
    </location>
</feature>
<dbReference type="GO" id="GO:0003735">
    <property type="term" value="F:structural constituent of ribosome"/>
    <property type="evidence" value="ECO:0007669"/>
    <property type="project" value="InterPro"/>
</dbReference>
<proteinExistence type="predicted"/>